<dbReference type="EMBL" id="LUAW01000012">
    <property type="protein sequence ID" value="KYQ72974.1"/>
    <property type="molecule type" value="Genomic_DNA"/>
</dbReference>
<gene>
    <name evidence="1" type="ORF">AZH43_01355</name>
</gene>
<dbReference type="RefSeq" id="WP_067666800.1">
    <property type="nucleotide sequence ID" value="NZ_CBCSIK010000005.1"/>
</dbReference>
<dbReference type="STRING" id="1806892.AZH43_01355"/>
<dbReference type="OrthoDB" id="5523793at2"/>
<evidence type="ECO:0000313" key="1">
    <source>
        <dbReference type="EMBL" id="KYQ72974.1"/>
    </source>
</evidence>
<keyword evidence="2" id="KW-1185">Reference proteome</keyword>
<protein>
    <submittedName>
        <fullName evidence="1">Uncharacterized protein</fullName>
    </submittedName>
</protein>
<reference evidence="1 2" key="1">
    <citation type="submission" date="2016-03" db="EMBL/GenBank/DDBJ databases">
        <title>Acinetobacter genomospecies 28 strain ANC 4149.</title>
        <authorList>
            <person name="Radolfova-Krizova L."/>
            <person name="Nemec A."/>
        </authorList>
    </citation>
    <scope>NUCLEOTIDE SEQUENCE [LARGE SCALE GENOMIC DNA]</scope>
    <source>
        <strain evidence="1 2">ANC 4149</strain>
    </source>
</reference>
<evidence type="ECO:0000313" key="2">
    <source>
        <dbReference type="Proteomes" id="UP000076276"/>
    </source>
</evidence>
<comment type="caution">
    <text evidence="1">The sequence shown here is derived from an EMBL/GenBank/DDBJ whole genome shotgun (WGS) entry which is preliminary data.</text>
</comment>
<accession>A0A151Y4K1</accession>
<dbReference type="AlphaFoldDB" id="A0A151Y4K1"/>
<name>A0A151Y4K1_9GAMM</name>
<organism evidence="1 2">
    <name type="scientific">Acinetobacter pragensis</name>
    <dbReference type="NCBI Taxonomy" id="1806892"/>
    <lineage>
        <taxon>Bacteria</taxon>
        <taxon>Pseudomonadati</taxon>
        <taxon>Pseudomonadota</taxon>
        <taxon>Gammaproteobacteria</taxon>
        <taxon>Moraxellales</taxon>
        <taxon>Moraxellaceae</taxon>
        <taxon>Acinetobacter</taxon>
    </lineage>
</organism>
<proteinExistence type="predicted"/>
<dbReference type="Proteomes" id="UP000076276">
    <property type="component" value="Unassembled WGS sequence"/>
</dbReference>
<sequence length="252" mass="28713">MWKKIRILCLLVILLIVAVNAWKDKNQDWSKPVFVLLHPINADGLATTQRYIQQLSVQDLQGAQAYLQDYAQQYRGQPTYFYFTIGRELKVLPPKVPDHAQLWDVMLWSLKFRYYAWKQHQKADGAPSLTLFLNYYDPAKTRELKHSTALENGRIGSVNLFASKKQAAQNKIVLVHELLHAFGASDKYDLATGQPVYPAGYAFPDQKPLFPQAKAELMAGHIPVSQTQSKMPESLEQTLINAQTAKEVGWLK</sequence>